<evidence type="ECO:0000256" key="5">
    <source>
        <dbReference type="ARBA" id="ARBA00023015"/>
    </source>
</evidence>
<reference evidence="8 9" key="1">
    <citation type="submission" date="2016-11" db="EMBL/GenBank/DDBJ databases">
        <authorList>
            <person name="Jaros S."/>
            <person name="Januszkiewicz K."/>
            <person name="Wedrychowicz H."/>
        </authorList>
    </citation>
    <scope>NUCLEOTIDE SEQUENCE [LARGE SCALE GENOMIC DNA]</scope>
    <source>
        <strain evidence="8 9">DSM 14501</strain>
    </source>
</reference>
<dbReference type="STRING" id="1121266.SAMN02745883_01352"/>
<dbReference type="GO" id="GO:0044781">
    <property type="term" value="P:bacterial-type flagellum organization"/>
    <property type="evidence" value="ECO:0007669"/>
    <property type="project" value="UniProtKB-KW"/>
</dbReference>
<evidence type="ECO:0000256" key="2">
    <source>
        <dbReference type="ARBA" id="ARBA00017823"/>
    </source>
</evidence>
<comment type="similarity">
    <text evidence="1">Belongs to the FlgM family.</text>
</comment>
<dbReference type="EMBL" id="FRAJ01000010">
    <property type="protein sequence ID" value="SHK13969.1"/>
    <property type="molecule type" value="Genomic_DNA"/>
</dbReference>
<gene>
    <name evidence="8" type="ORF">SAMN02745883_01352</name>
</gene>
<keyword evidence="4" id="KW-1005">Bacterial flagellum biogenesis</keyword>
<dbReference type="GO" id="GO:0045892">
    <property type="term" value="P:negative regulation of DNA-templated transcription"/>
    <property type="evidence" value="ECO:0007669"/>
    <property type="project" value="InterPro"/>
</dbReference>
<accession>A0A1M6Q158</accession>
<evidence type="ECO:0000259" key="7">
    <source>
        <dbReference type="Pfam" id="PF04316"/>
    </source>
</evidence>
<dbReference type="Proteomes" id="UP000184082">
    <property type="component" value="Unassembled WGS sequence"/>
</dbReference>
<dbReference type="SUPFAM" id="SSF101498">
    <property type="entry name" value="Anti-sigma factor FlgM"/>
    <property type="match status" value="1"/>
</dbReference>
<evidence type="ECO:0000256" key="4">
    <source>
        <dbReference type="ARBA" id="ARBA00022795"/>
    </source>
</evidence>
<evidence type="ECO:0000313" key="9">
    <source>
        <dbReference type="Proteomes" id="UP000184082"/>
    </source>
</evidence>
<proteinExistence type="inferred from homology"/>
<dbReference type="NCBIfam" id="TIGR03824">
    <property type="entry name" value="FlgM_jcvi"/>
    <property type="match status" value="1"/>
</dbReference>
<evidence type="ECO:0000256" key="6">
    <source>
        <dbReference type="ARBA" id="ARBA00023163"/>
    </source>
</evidence>
<keyword evidence="6" id="KW-0804">Transcription</keyword>
<protein>
    <recommendedName>
        <fullName evidence="2">Negative regulator of flagellin synthesis</fullName>
    </recommendedName>
</protein>
<organism evidence="8 9">
    <name type="scientific">Caminicella sporogenes DSM 14501</name>
    <dbReference type="NCBI Taxonomy" id="1121266"/>
    <lineage>
        <taxon>Bacteria</taxon>
        <taxon>Bacillati</taxon>
        <taxon>Bacillota</taxon>
        <taxon>Clostridia</taxon>
        <taxon>Peptostreptococcales</taxon>
        <taxon>Caminicellaceae</taxon>
        <taxon>Caminicella</taxon>
    </lineage>
</organism>
<sequence>MKIFSNINVQKVMGAYKSKMNKTEKVNKSAMRKDKVEISEKAKDFQIAMNAFNNLSGIRSEKVEDIKKAIALGTYNPKAKEVVDKMFERVNFDRKV</sequence>
<dbReference type="Pfam" id="PF04316">
    <property type="entry name" value="FlgM"/>
    <property type="match status" value="1"/>
</dbReference>
<name>A0A1M6Q158_9FIRM</name>
<evidence type="ECO:0000256" key="3">
    <source>
        <dbReference type="ARBA" id="ARBA00022491"/>
    </source>
</evidence>
<dbReference type="InterPro" id="IPR035890">
    <property type="entry name" value="Anti-sigma-28_factor_FlgM_sf"/>
</dbReference>
<keyword evidence="5" id="KW-0805">Transcription regulation</keyword>
<dbReference type="RefSeq" id="WP_072966867.1">
    <property type="nucleotide sequence ID" value="NZ_FRAJ01000010.1"/>
</dbReference>
<feature type="domain" description="Anti-sigma-28 factor FlgM C-terminal" evidence="7">
    <location>
        <begin position="34"/>
        <end position="87"/>
    </location>
</feature>
<dbReference type="InterPro" id="IPR031316">
    <property type="entry name" value="FlgM_C"/>
</dbReference>
<keyword evidence="9" id="KW-1185">Reference proteome</keyword>
<dbReference type="AlphaFoldDB" id="A0A1M6Q158"/>
<keyword evidence="3" id="KW-0678">Repressor</keyword>
<dbReference type="InterPro" id="IPR007412">
    <property type="entry name" value="FlgM"/>
</dbReference>
<evidence type="ECO:0000256" key="1">
    <source>
        <dbReference type="ARBA" id="ARBA00005322"/>
    </source>
</evidence>
<evidence type="ECO:0000313" key="8">
    <source>
        <dbReference type="EMBL" id="SHK13969.1"/>
    </source>
</evidence>